<protein>
    <submittedName>
        <fullName evidence="2">Uncharacterized protein</fullName>
    </submittedName>
</protein>
<evidence type="ECO:0000313" key="2">
    <source>
        <dbReference type="EMBL" id="SPQ93546.1"/>
    </source>
</evidence>
<dbReference type="AlphaFoldDB" id="A0A3P3Y023"/>
<evidence type="ECO:0000256" key="1">
    <source>
        <dbReference type="SAM" id="SignalP"/>
    </source>
</evidence>
<dbReference type="Proteomes" id="UP000290189">
    <property type="component" value="Unassembled WGS sequence"/>
</dbReference>
<organism evidence="2 3">
    <name type="scientific">Plasmodiophora brassicae</name>
    <name type="common">Clubroot disease agent</name>
    <dbReference type="NCBI Taxonomy" id="37360"/>
    <lineage>
        <taxon>Eukaryota</taxon>
        <taxon>Sar</taxon>
        <taxon>Rhizaria</taxon>
        <taxon>Endomyxa</taxon>
        <taxon>Phytomyxea</taxon>
        <taxon>Plasmodiophorida</taxon>
        <taxon>Plasmodiophoridae</taxon>
        <taxon>Plasmodiophora</taxon>
    </lineage>
</organism>
<keyword evidence="2" id="KW-0496">Mitochondrion</keyword>
<proteinExistence type="predicted"/>
<dbReference type="EMBL" id="OVEO01000001">
    <property type="protein sequence ID" value="SPQ93546.1"/>
    <property type="molecule type" value="Genomic_DNA"/>
</dbReference>
<feature type="chain" id="PRO_5018280939" evidence="1">
    <location>
        <begin position="22"/>
        <end position="133"/>
    </location>
</feature>
<geneLocation type="mitochondrion" evidence="2"/>
<accession>A0A3P3Y023</accession>
<sequence length="133" mass="13446">MPSKVCIAFAVLLAIVSTGQAWSPYWGGAAATVPFYGGYGAPFAPTGAGVYPYGGMAAYPSNAYMSGYASPFGYGYQSSFGTGFDAQSSTSFSSNYFGGGGLALSNNFAGGGLALSNNFAGGGFYGAPYGYMY</sequence>
<name>A0A3P3Y023_PLABS</name>
<keyword evidence="1" id="KW-0732">Signal</keyword>
<gene>
    <name evidence="2" type="ORF">PLBR_LOCUS761</name>
</gene>
<reference evidence="2 3" key="1">
    <citation type="submission" date="2018-03" db="EMBL/GenBank/DDBJ databases">
        <authorList>
            <person name="Fogelqvist J."/>
        </authorList>
    </citation>
    <scope>NUCLEOTIDE SEQUENCE [LARGE SCALE GENOMIC DNA]</scope>
</reference>
<evidence type="ECO:0000313" key="3">
    <source>
        <dbReference type="Proteomes" id="UP000290189"/>
    </source>
</evidence>
<feature type="signal peptide" evidence="1">
    <location>
        <begin position="1"/>
        <end position="21"/>
    </location>
</feature>